<evidence type="ECO:0000256" key="4">
    <source>
        <dbReference type="ARBA" id="ARBA00022723"/>
    </source>
</evidence>
<dbReference type="InterPro" id="IPR019199">
    <property type="entry name" value="Virulence_VapD/CRISPR_Cas2"/>
</dbReference>
<keyword evidence="3" id="KW-0540">Nuclease</keyword>
<evidence type="ECO:0000256" key="2">
    <source>
        <dbReference type="ARBA" id="ARBA00009959"/>
    </source>
</evidence>
<protein>
    <submittedName>
        <fullName evidence="9">Uncharacterized protein</fullName>
    </submittedName>
</protein>
<keyword evidence="10" id="KW-1185">Reference proteome</keyword>
<evidence type="ECO:0000313" key="10">
    <source>
        <dbReference type="Proteomes" id="UP001501020"/>
    </source>
</evidence>
<evidence type="ECO:0000256" key="8">
    <source>
        <dbReference type="ARBA" id="ARBA00023118"/>
    </source>
</evidence>
<dbReference type="Proteomes" id="UP001501020">
    <property type="component" value="Unassembled WGS sequence"/>
</dbReference>
<dbReference type="CDD" id="cd09725">
    <property type="entry name" value="Cas2_I_II_III"/>
    <property type="match status" value="1"/>
</dbReference>
<dbReference type="Pfam" id="PF09827">
    <property type="entry name" value="CRISPR_Cas2"/>
    <property type="match status" value="1"/>
</dbReference>
<evidence type="ECO:0000256" key="3">
    <source>
        <dbReference type="ARBA" id="ARBA00022722"/>
    </source>
</evidence>
<proteinExistence type="inferred from homology"/>
<keyword evidence="8" id="KW-0051">Antiviral defense</keyword>
<gene>
    <name evidence="9" type="ORF">GCM10009727_76890</name>
</gene>
<reference evidence="9 10" key="1">
    <citation type="journal article" date="2019" name="Int. J. Syst. Evol. Microbiol.">
        <title>The Global Catalogue of Microorganisms (GCM) 10K type strain sequencing project: providing services to taxonomists for standard genome sequencing and annotation.</title>
        <authorList>
            <consortium name="The Broad Institute Genomics Platform"/>
            <consortium name="The Broad Institute Genome Sequencing Center for Infectious Disease"/>
            <person name="Wu L."/>
            <person name="Ma J."/>
        </authorList>
    </citation>
    <scope>NUCLEOTIDE SEQUENCE [LARGE SCALE GENOMIC DNA]</scope>
    <source>
        <strain evidence="9 10">JCM 13850</strain>
    </source>
</reference>
<dbReference type="InterPro" id="IPR021127">
    <property type="entry name" value="CRISPR_associated_Cas2"/>
</dbReference>
<keyword evidence="6" id="KW-0378">Hydrolase</keyword>
<keyword evidence="5" id="KW-0255">Endonuclease</keyword>
<comment type="caution">
    <text evidence="9">The sequence shown here is derived from an EMBL/GenBank/DDBJ whole genome shotgun (WGS) entry which is preliminary data.</text>
</comment>
<accession>A0ABN3ADM4</accession>
<dbReference type="Gene3D" id="3.30.70.240">
    <property type="match status" value="1"/>
</dbReference>
<evidence type="ECO:0000313" key="9">
    <source>
        <dbReference type="EMBL" id="GAA2162001.1"/>
    </source>
</evidence>
<evidence type="ECO:0000256" key="1">
    <source>
        <dbReference type="ARBA" id="ARBA00001946"/>
    </source>
</evidence>
<evidence type="ECO:0000256" key="5">
    <source>
        <dbReference type="ARBA" id="ARBA00022759"/>
    </source>
</evidence>
<comment type="similarity">
    <text evidence="2">Belongs to the CRISPR-associated endoribonuclease Cas2 protein family.</text>
</comment>
<evidence type="ECO:0000256" key="7">
    <source>
        <dbReference type="ARBA" id="ARBA00022842"/>
    </source>
</evidence>
<dbReference type="SUPFAM" id="SSF143430">
    <property type="entry name" value="TTP0101/SSO1404-like"/>
    <property type="match status" value="1"/>
</dbReference>
<sequence length="93" mass="10041">MADHTSWTVTFDVASDAGRRAVNTLLAGYGPRVLYTVYEIGADTAELDEIVRRASEHLRPGDHLLALPNCPRCKVAHRGGTAESTAPLGWVVP</sequence>
<evidence type="ECO:0000256" key="6">
    <source>
        <dbReference type="ARBA" id="ARBA00022801"/>
    </source>
</evidence>
<dbReference type="RefSeq" id="WP_344279391.1">
    <property type="nucleotide sequence ID" value="NZ_BAAAMR010000102.1"/>
</dbReference>
<name>A0ABN3ADM4_9ACTN</name>
<keyword evidence="7" id="KW-0460">Magnesium</keyword>
<comment type="cofactor">
    <cofactor evidence="1">
        <name>Mg(2+)</name>
        <dbReference type="ChEBI" id="CHEBI:18420"/>
    </cofactor>
</comment>
<keyword evidence="4" id="KW-0479">Metal-binding</keyword>
<organism evidence="9 10">
    <name type="scientific">Actinomadura napierensis</name>
    <dbReference type="NCBI Taxonomy" id="267854"/>
    <lineage>
        <taxon>Bacteria</taxon>
        <taxon>Bacillati</taxon>
        <taxon>Actinomycetota</taxon>
        <taxon>Actinomycetes</taxon>
        <taxon>Streptosporangiales</taxon>
        <taxon>Thermomonosporaceae</taxon>
        <taxon>Actinomadura</taxon>
    </lineage>
</organism>
<dbReference type="EMBL" id="BAAAMR010000102">
    <property type="protein sequence ID" value="GAA2162001.1"/>
    <property type="molecule type" value="Genomic_DNA"/>
</dbReference>